<dbReference type="InterPro" id="IPR008183">
    <property type="entry name" value="Aldose_1/G6P_1-epimerase"/>
</dbReference>
<proteinExistence type="inferred from homology"/>
<protein>
    <recommendedName>
        <fullName evidence="3 5">Glucose-6-phosphate 1-epimerase</fullName>
        <ecNumber evidence="3 5">5.1.3.15</ecNumber>
    </recommendedName>
</protein>
<sequence>MPIQINEEKVSLIHSSGSSVEVYFYGATITSWRCGGKERLFLSKDSKLDELDGIKEIHGGIPLGNININLLTIPSEPSAETANLPQHGTARFSTWKWLGVDVDNDEELTARFGLTDAQVPENLHKEWPKKFDLIFIVTLTADTLKNILEVRNKGTEPFGFNALFHTYYSVPDISKVSIKGLNDITYSDKVKNFARFKDVKDSITIDQETDRIYENVPRDEFLIDLGQPGGVDNFTLKKFNLKDTVVWNPWIKARSMSDFGDEEYKNMVCVEPGTVTEYVKLEADKTWKGGQILKVQL</sequence>
<gene>
    <name evidence="6" type="ORF">GMARGA_LOCUS20426</name>
</gene>
<dbReference type="InterPro" id="IPR011013">
    <property type="entry name" value="Gal_mutarotase_sf_dom"/>
</dbReference>
<accession>A0ABN7VMF9</accession>
<comment type="function">
    <text evidence="5">Catalyzes the interconversion between the alpha and beta anomers from at least three hexose 6-phosphate sugars (Glc6P, Gal6P, and Man6P).</text>
</comment>
<keyword evidence="7" id="KW-1185">Reference proteome</keyword>
<reference evidence="6 7" key="1">
    <citation type="submission" date="2021-06" db="EMBL/GenBank/DDBJ databases">
        <authorList>
            <person name="Kallberg Y."/>
            <person name="Tangrot J."/>
            <person name="Rosling A."/>
        </authorList>
    </citation>
    <scope>NUCLEOTIDE SEQUENCE [LARGE SCALE GENOMIC DNA]</scope>
    <source>
        <strain evidence="6 7">120-4 pot B 10/14</strain>
    </source>
</reference>
<name>A0ABN7VMF9_GIGMA</name>
<comment type="catalytic activity">
    <reaction evidence="1">
        <text>alpha-D-glucose 6-phosphate = beta-D-glucose 6-phosphate</text>
        <dbReference type="Rhea" id="RHEA:16249"/>
        <dbReference type="ChEBI" id="CHEBI:58225"/>
        <dbReference type="ChEBI" id="CHEBI:58247"/>
        <dbReference type="EC" id="5.1.3.15"/>
    </reaction>
</comment>
<evidence type="ECO:0000313" key="6">
    <source>
        <dbReference type="EMBL" id="CAG8785858.1"/>
    </source>
</evidence>
<dbReference type="InterPro" id="IPR014718">
    <property type="entry name" value="GH-type_carb-bd"/>
</dbReference>
<dbReference type="SUPFAM" id="SSF74650">
    <property type="entry name" value="Galactose mutarotase-like"/>
    <property type="match status" value="1"/>
</dbReference>
<comment type="similarity">
    <text evidence="2 5">Belongs to the glucose-6-phosphate 1-epimerase family.</text>
</comment>
<dbReference type="Gene3D" id="2.70.98.10">
    <property type="match status" value="1"/>
</dbReference>
<dbReference type="EMBL" id="CAJVQB010017898">
    <property type="protein sequence ID" value="CAG8785858.1"/>
    <property type="molecule type" value="Genomic_DNA"/>
</dbReference>
<evidence type="ECO:0000313" key="7">
    <source>
        <dbReference type="Proteomes" id="UP000789901"/>
    </source>
</evidence>
<comment type="caution">
    <text evidence="6">The sequence shown here is derived from an EMBL/GenBank/DDBJ whole genome shotgun (WGS) entry which is preliminary data.</text>
</comment>
<dbReference type="PIRSF" id="PIRSF016020">
    <property type="entry name" value="PHexose_mutarotase"/>
    <property type="match status" value="1"/>
</dbReference>
<dbReference type="PANTHER" id="PTHR11122:SF13">
    <property type="entry name" value="GLUCOSE-6-PHOSPHATE 1-EPIMERASE"/>
    <property type="match status" value="1"/>
</dbReference>
<dbReference type="Pfam" id="PF01263">
    <property type="entry name" value="Aldose_epim"/>
    <property type="match status" value="1"/>
</dbReference>
<evidence type="ECO:0000256" key="3">
    <source>
        <dbReference type="ARBA" id="ARBA00012083"/>
    </source>
</evidence>
<keyword evidence="4 5" id="KW-0413">Isomerase</keyword>
<dbReference type="PANTHER" id="PTHR11122">
    <property type="entry name" value="APOSPORY-ASSOCIATED PROTEIN C-RELATED"/>
    <property type="match status" value="1"/>
</dbReference>
<evidence type="ECO:0000256" key="5">
    <source>
        <dbReference type="PIRNR" id="PIRNR016020"/>
    </source>
</evidence>
<evidence type="ECO:0000256" key="4">
    <source>
        <dbReference type="ARBA" id="ARBA00023235"/>
    </source>
</evidence>
<dbReference type="InterPro" id="IPR025532">
    <property type="entry name" value="G6P_1-epimerase"/>
</dbReference>
<organism evidence="6 7">
    <name type="scientific">Gigaspora margarita</name>
    <dbReference type="NCBI Taxonomy" id="4874"/>
    <lineage>
        <taxon>Eukaryota</taxon>
        <taxon>Fungi</taxon>
        <taxon>Fungi incertae sedis</taxon>
        <taxon>Mucoromycota</taxon>
        <taxon>Glomeromycotina</taxon>
        <taxon>Glomeromycetes</taxon>
        <taxon>Diversisporales</taxon>
        <taxon>Gigasporaceae</taxon>
        <taxon>Gigaspora</taxon>
    </lineage>
</organism>
<dbReference type="CDD" id="cd09020">
    <property type="entry name" value="D-hex-6-P-epi_like"/>
    <property type="match status" value="1"/>
</dbReference>
<dbReference type="EC" id="5.1.3.15" evidence="3 5"/>
<dbReference type="Proteomes" id="UP000789901">
    <property type="component" value="Unassembled WGS sequence"/>
</dbReference>
<evidence type="ECO:0000256" key="1">
    <source>
        <dbReference type="ARBA" id="ARBA00001096"/>
    </source>
</evidence>
<evidence type="ECO:0000256" key="2">
    <source>
        <dbReference type="ARBA" id="ARBA00005866"/>
    </source>
</evidence>